<accession>A0A6J5L5J9</accession>
<reference evidence="1" key="1">
    <citation type="submission" date="2020-04" db="EMBL/GenBank/DDBJ databases">
        <authorList>
            <person name="Chiriac C."/>
            <person name="Salcher M."/>
            <person name="Ghai R."/>
            <person name="Kavagutti S V."/>
        </authorList>
    </citation>
    <scope>NUCLEOTIDE SEQUENCE</scope>
</reference>
<dbReference type="EMBL" id="LR796233">
    <property type="protein sequence ID" value="CAB4129195.1"/>
    <property type="molecule type" value="Genomic_DNA"/>
</dbReference>
<evidence type="ECO:0000313" key="1">
    <source>
        <dbReference type="EMBL" id="CAB4129195.1"/>
    </source>
</evidence>
<name>A0A6J5L5J9_9CAUD</name>
<proteinExistence type="predicted"/>
<sequence length="94" mass="10324">MRDVDTIIRGVLDNSITVKDLTASELDATIDELVAIAEGLLDTENHEVGVAMLEVLDQAIELRGAELEPGFEEAILAAEQRGSTYWEFENPSIH</sequence>
<organism evidence="1">
    <name type="scientific">uncultured Caudovirales phage</name>
    <dbReference type="NCBI Taxonomy" id="2100421"/>
    <lineage>
        <taxon>Viruses</taxon>
        <taxon>Duplodnaviria</taxon>
        <taxon>Heunggongvirae</taxon>
        <taxon>Uroviricota</taxon>
        <taxon>Caudoviricetes</taxon>
        <taxon>Peduoviridae</taxon>
        <taxon>Maltschvirus</taxon>
        <taxon>Maltschvirus maltsch</taxon>
    </lineage>
</organism>
<protein>
    <submittedName>
        <fullName evidence="1">Uncharacterized protein</fullName>
    </submittedName>
</protein>
<gene>
    <name evidence="1" type="ORF">UFOVP112_293</name>
</gene>